<evidence type="ECO:0000313" key="1">
    <source>
        <dbReference type="EMBL" id="KFF26895.1"/>
    </source>
</evidence>
<name>A0ABR4UP48_9FLAO</name>
<evidence type="ECO:0000313" key="2">
    <source>
        <dbReference type="Proteomes" id="UP000028719"/>
    </source>
</evidence>
<accession>A0ABR4UP48</accession>
<dbReference type="Proteomes" id="UP000028719">
    <property type="component" value="Unassembled WGS sequence"/>
</dbReference>
<keyword evidence="2" id="KW-1185">Reference proteome</keyword>
<comment type="caution">
    <text evidence="1">The sequence shown here is derived from an EMBL/GenBank/DDBJ whole genome shotgun (WGS) entry which is preliminary data.</text>
</comment>
<gene>
    <name evidence="1" type="ORF">IW16_06360</name>
</gene>
<dbReference type="EMBL" id="JPRI01000002">
    <property type="protein sequence ID" value="KFF26895.1"/>
    <property type="molecule type" value="Genomic_DNA"/>
</dbReference>
<proteinExistence type="predicted"/>
<reference evidence="1 2" key="1">
    <citation type="submission" date="2014-07" db="EMBL/GenBank/DDBJ databases">
        <title>Genome of Chryseobacterium vrystaatense LMG 22846.</title>
        <authorList>
            <person name="Pipes S.E."/>
            <person name="Stropko S.J."/>
            <person name="Newman J.D."/>
        </authorList>
    </citation>
    <scope>NUCLEOTIDE SEQUENCE [LARGE SCALE GENOMIC DNA]</scope>
    <source>
        <strain evidence="1 2">LMG 22846</strain>
    </source>
</reference>
<organism evidence="1 2">
    <name type="scientific">Chryseobacterium vrystaatense</name>
    <dbReference type="NCBI Taxonomy" id="307480"/>
    <lineage>
        <taxon>Bacteria</taxon>
        <taxon>Pseudomonadati</taxon>
        <taxon>Bacteroidota</taxon>
        <taxon>Flavobacteriia</taxon>
        <taxon>Flavobacteriales</taxon>
        <taxon>Weeksellaceae</taxon>
        <taxon>Chryseobacterium group</taxon>
        <taxon>Chryseobacterium</taxon>
    </lineage>
</organism>
<protein>
    <submittedName>
        <fullName evidence="1">Uncharacterized protein</fullName>
    </submittedName>
</protein>
<sequence>MTNLNKIHIPIDIHSNTNETFDFIDANLPKVYSKLVYDLLPENVKNQQGFMRDYIRKVKKDRINNAVIISYLYLVAQRNLDAKQNN</sequence>